<evidence type="ECO:0000256" key="1">
    <source>
        <dbReference type="SAM" id="Coils"/>
    </source>
</evidence>
<name>A0A7C4NQA9_STAMA</name>
<accession>A0A7C4NQA9</accession>
<comment type="caution">
    <text evidence="3">The sequence shown here is derived from an EMBL/GenBank/DDBJ whole genome shotgun (WGS) entry which is preliminary data.</text>
</comment>
<feature type="transmembrane region" description="Helical" evidence="2">
    <location>
        <begin position="300"/>
        <end position="321"/>
    </location>
</feature>
<feature type="coiled-coil region" evidence="1">
    <location>
        <begin position="366"/>
        <end position="393"/>
    </location>
</feature>
<dbReference type="EMBL" id="DTBP01000032">
    <property type="protein sequence ID" value="HGQ74290.1"/>
    <property type="molecule type" value="Genomic_DNA"/>
</dbReference>
<keyword evidence="2" id="KW-1133">Transmembrane helix</keyword>
<evidence type="ECO:0000313" key="3">
    <source>
        <dbReference type="EMBL" id="HGQ74290.1"/>
    </source>
</evidence>
<proteinExistence type="predicted"/>
<keyword evidence="1" id="KW-0175">Coiled coil</keyword>
<organism evidence="3">
    <name type="scientific">Staphylothermus marinus</name>
    <dbReference type="NCBI Taxonomy" id="2280"/>
    <lineage>
        <taxon>Archaea</taxon>
        <taxon>Thermoproteota</taxon>
        <taxon>Thermoprotei</taxon>
        <taxon>Desulfurococcales</taxon>
        <taxon>Desulfurococcaceae</taxon>
        <taxon>Staphylothermus</taxon>
    </lineage>
</organism>
<keyword evidence="2" id="KW-0472">Membrane</keyword>
<reference evidence="3" key="1">
    <citation type="journal article" date="2020" name="mSystems">
        <title>Genome- and Community-Level Interaction Insights into Carbon Utilization and Element Cycling Functions of Hydrothermarchaeota in Hydrothermal Sediment.</title>
        <authorList>
            <person name="Zhou Z."/>
            <person name="Liu Y."/>
            <person name="Xu W."/>
            <person name="Pan J."/>
            <person name="Luo Z.H."/>
            <person name="Li M."/>
        </authorList>
    </citation>
    <scope>NUCLEOTIDE SEQUENCE [LARGE SCALE GENOMIC DNA]</scope>
    <source>
        <strain evidence="3">SpSt-648</strain>
    </source>
</reference>
<protein>
    <submittedName>
        <fullName evidence="3">Uncharacterized protein</fullName>
    </submittedName>
</protein>
<dbReference type="AlphaFoldDB" id="A0A7C4NQA9"/>
<gene>
    <name evidence="3" type="ORF">ENU20_04365</name>
</gene>
<keyword evidence="2" id="KW-0812">Transmembrane</keyword>
<sequence>MVSFQELYELVTGLIDIASGDVEAAKVLSENSLLDKALYFIEQGSEKITKASYLSQCLCSHRISDEEVSRCYQNIAHDKKGKVPKPKDFVKRIEHNHLKLLKHMLIVNLKENFQLPYNESLFKVIVNLCKKYIIELLLLTSHREVCDSILKPSIIRKLIILELAKNIESTLRKVCTSDILKSSKLCKSDMKSLEEKIKKCEWTKNTNEYLGLVDEIINVLKSLSEFLLVKEIWKQLKDLWNQPYVEKPLKIIYNEFKKLYNIINDSIEEVMKGEEIMVSRERVQVVKQNIKFIVDCNTPVFISFFVAYMPFYLTSPFYNYIRYRDSPEKLDMCKDEALVKIEAVKNICSKKFIGPEDVVAEETYVKEFVENAVENLKNAINILKEVLSSVKTLHSM</sequence>
<evidence type="ECO:0000256" key="2">
    <source>
        <dbReference type="SAM" id="Phobius"/>
    </source>
</evidence>